<sequence>MSAALSKEAVVPLATLDPSAPLDDLAWLDEAIGDARVVAIGESSHYNAEFYLLRHRLLRYLVERHGFSAYALESGFTEGRPVDGWVRGEGGPEELGRVQADGVTSLMGVWTQLRDQLRWMRAHNATAARPVGFHGIDLGGSNVSPLPALDAVLAYLADADPAYRPDPALRETVAAVAPASVFSAPQAVAAFAALPRERKDALTAGLSRLMARLIARRLDLTARAGADAYERARHALSLAIALDTVIGELTGGAPDGIGYAVRDAAMADTVAWVLRREDRIVLAAHNGHLQRGPGVLPGQPPFDPMGLHLADRLGTGYLVIATTCGTGQVLTTSHADFRSGRFFAPLEPPEPGSLDALMAATADGPFATDLRRLSPADAALVRAAGRQRLGTLYTEVDALSAYDIVIHLPHVTPANPDPDALAHTPEEVRATFAGTTDDPPSTT</sequence>
<evidence type="ECO:0000313" key="2">
    <source>
        <dbReference type="Proteomes" id="UP001317259"/>
    </source>
</evidence>
<reference evidence="1 2" key="1">
    <citation type="submission" date="2022-04" db="EMBL/GenBank/DDBJ databases">
        <title>Genome draft of Actinomadura sp. ATCC 31491.</title>
        <authorList>
            <person name="Shi X."/>
            <person name="Du Y."/>
        </authorList>
    </citation>
    <scope>NUCLEOTIDE SEQUENCE [LARGE SCALE GENOMIC DNA]</scope>
    <source>
        <strain evidence="1 2">ATCC 31491</strain>
    </source>
</reference>
<name>A0ABT0FJ21_9ACTN</name>
<dbReference type="InterPro" id="IPR052036">
    <property type="entry name" value="Hydrolase/PRTase-associated"/>
</dbReference>
<dbReference type="PANTHER" id="PTHR31299">
    <property type="entry name" value="ESTERASE, PUTATIVE (AFU_ORTHOLOGUE AFUA_1G05850)-RELATED"/>
    <property type="match status" value="1"/>
</dbReference>
<dbReference type="RefSeq" id="WP_242371628.1">
    <property type="nucleotide sequence ID" value="NZ_JAKRKC020000001.1"/>
</dbReference>
<protein>
    <submittedName>
        <fullName evidence="1">Erythromycin esterase family protein</fullName>
    </submittedName>
</protein>
<evidence type="ECO:0000313" key="1">
    <source>
        <dbReference type="EMBL" id="MCK2212302.1"/>
    </source>
</evidence>
<dbReference type="Proteomes" id="UP001317259">
    <property type="component" value="Unassembled WGS sequence"/>
</dbReference>
<organism evidence="1 2">
    <name type="scientific">Actinomadura luzonensis</name>
    <dbReference type="NCBI Taxonomy" id="2805427"/>
    <lineage>
        <taxon>Bacteria</taxon>
        <taxon>Bacillati</taxon>
        <taxon>Actinomycetota</taxon>
        <taxon>Actinomycetes</taxon>
        <taxon>Streptosporangiales</taxon>
        <taxon>Thermomonosporaceae</taxon>
        <taxon>Actinomadura</taxon>
    </lineage>
</organism>
<keyword evidence="2" id="KW-1185">Reference proteome</keyword>
<proteinExistence type="predicted"/>
<dbReference type="CDD" id="cd14728">
    <property type="entry name" value="Ere-like"/>
    <property type="match status" value="1"/>
</dbReference>
<accession>A0ABT0FJ21</accession>
<dbReference type="SUPFAM" id="SSF159501">
    <property type="entry name" value="EreA/ChaN-like"/>
    <property type="match status" value="1"/>
</dbReference>
<gene>
    <name evidence="1" type="ORF">MF672_000590</name>
</gene>
<dbReference type="EMBL" id="JAKRKC020000001">
    <property type="protein sequence ID" value="MCK2212302.1"/>
    <property type="molecule type" value="Genomic_DNA"/>
</dbReference>
<dbReference type="Pfam" id="PF05139">
    <property type="entry name" value="Erythro_esteras"/>
    <property type="match status" value="1"/>
</dbReference>
<dbReference type="InterPro" id="IPR007815">
    <property type="entry name" value="Emycin_Estase"/>
</dbReference>
<dbReference type="PANTHER" id="PTHR31299:SF0">
    <property type="entry name" value="ESTERASE, PUTATIVE (AFU_ORTHOLOGUE AFUA_1G05850)-RELATED"/>
    <property type="match status" value="1"/>
</dbReference>
<comment type="caution">
    <text evidence="1">The sequence shown here is derived from an EMBL/GenBank/DDBJ whole genome shotgun (WGS) entry which is preliminary data.</text>
</comment>
<dbReference type="Gene3D" id="3.30.1870.10">
    <property type="entry name" value="EreA-like, domain 2"/>
    <property type="match status" value="1"/>
</dbReference>
<dbReference type="Gene3D" id="3.40.1660.10">
    <property type="entry name" value="EreA-like (biosynthetic domain)"/>
    <property type="match status" value="1"/>
</dbReference>
<dbReference type="Gene3D" id="1.20.1440.30">
    <property type="entry name" value="Biosynthetic Protein domain"/>
    <property type="match status" value="1"/>
</dbReference>